<dbReference type="SUPFAM" id="SSF82657">
    <property type="entry name" value="BolA-like"/>
    <property type="match status" value="1"/>
</dbReference>
<dbReference type="EMBL" id="JAJUBC010000005">
    <property type="protein sequence ID" value="MDD1792673.1"/>
    <property type="molecule type" value="Genomic_DNA"/>
</dbReference>
<comment type="similarity">
    <text evidence="1 2">Belongs to the BolA/IbaG family.</text>
</comment>
<dbReference type="InterPro" id="IPR002634">
    <property type="entry name" value="BolA"/>
</dbReference>
<feature type="region of interest" description="Disordered" evidence="3">
    <location>
        <begin position="85"/>
        <end position="107"/>
    </location>
</feature>
<dbReference type="PANTHER" id="PTHR46229:SF2">
    <property type="entry name" value="BOLA-LIKE PROTEIN 1"/>
    <property type="match status" value="1"/>
</dbReference>
<dbReference type="Pfam" id="PF01722">
    <property type="entry name" value="BolA"/>
    <property type="match status" value="1"/>
</dbReference>
<evidence type="ECO:0000256" key="1">
    <source>
        <dbReference type="ARBA" id="ARBA00005578"/>
    </source>
</evidence>
<evidence type="ECO:0000313" key="4">
    <source>
        <dbReference type="EMBL" id="MDD1792673.1"/>
    </source>
</evidence>
<sequence length="107" mass="12090">MIVQQKIEQKLNTTFSPIFLEVLNESHMHNVPPGSESHFKVTVVSKDFEEQRLITRHRAVNKTLADELQNDIHALAIHTYTESEWNDLNGHSPASPACRGGSLLDTK</sequence>
<dbReference type="NCBIfam" id="NF008638">
    <property type="entry name" value="PRK11628.1"/>
    <property type="match status" value="1"/>
</dbReference>
<evidence type="ECO:0000256" key="3">
    <source>
        <dbReference type="SAM" id="MobiDB-lite"/>
    </source>
</evidence>
<name>A0ABT5QXF0_9GAMM</name>
<protein>
    <submittedName>
        <fullName evidence="4">Transcriptional regulator BolA</fullName>
    </submittedName>
</protein>
<accession>A0ABT5QXF0</accession>
<proteinExistence type="inferred from homology"/>
<dbReference type="Gene3D" id="3.30.300.90">
    <property type="entry name" value="BolA-like"/>
    <property type="match status" value="1"/>
</dbReference>
<organism evidence="4 5">
    <name type="scientific">Enterovibrio gelatinilyticus</name>
    <dbReference type="NCBI Taxonomy" id="2899819"/>
    <lineage>
        <taxon>Bacteria</taxon>
        <taxon>Pseudomonadati</taxon>
        <taxon>Pseudomonadota</taxon>
        <taxon>Gammaproteobacteria</taxon>
        <taxon>Vibrionales</taxon>
        <taxon>Vibrionaceae</taxon>
        <taxon>Enterovibrio</taxon>
    </lineage>
</organism>
<dbReference type="RefSeq" id="WP_274163565.1">
    <property type="nucleotide sequence ID" value="NZ_JAJUBC010000005.1"/>
</dbReference>
<dbReference type="InterPro" id="IPR050961">
    <property type="entry name" value="BolA/IbaG_stress_morph_reg"/>
</dbReference>
<evidence type="ECO:0000256" key="2">
    <source>
        <dbReference type="RuleBase" id="RU003860"/>
    </source>
</evidence>
<reference evidence="4" key="1">
    <citation type="submission" date="2021-12" db="EMBL/GenBank/DDBJ databases">
        <title>Enterovibrio ZSDZ35 sp. nov. and Enterovibrio ZSDZ42 sp. nov., isolated from coastal seawater in Qingdao.</title>
        <authorList>
            <person name="Zhang P."/>
        </authorList>
    </citation>
    <scope>NUCLEOTIDE SEQUENCE</scope>
    <source>
        <strain evidence="4">ZSDZ42</strain>
    </source>
</reference>
<dbReference type="PANTHER" id="PTHR46229">
    <property type="entry name" value="BOLA TRANSCRIPTION REGULATOR"/>
    <property type="match status" value="1"/>
</dbReference>
<gene>
    <name evidence="4" type="primary">bolA</name>
    <name evidence="4" type="ORF">LRP50_06010</name>
</gene>
<evidence type="ECO:0000313" key="5">
    <source>
        <dbReference type="Proteomes" id="UP001149400"/>
    </source>
</evidence>
<dbReference type="Proteomes" id="UP001149400">
    <property type="component" value="Unassembled WGS sequence"/>
</dbReference>
<dbReference type="PIRSF" id="PIRSF003113">
    <property type="entry name" value="BolA"/>
    <property type="match status" value="1"/>
</dbReference>
<dbReference type="InterPro" id="IPR036065">
    <property type="entry name" value="BolA-like_sf"/>
</dbReference>
<keyword evidence="5" id="KW-1185">Reference proteome</keyword>
<comment type="caution">
    <text evidence="4">The sequence shown here is derived from an EMBL/GenBank/DDBJ whole genome shotgun (WGS) entry which is preliminary data.</text>
</comment>